<accession>A0A5J9VEC0</accession>
<dbReference type="InterPro" id="IPR023562">
    <property type="entry name" value="ClpP/TepA"/>
</dbReference>
<dbReference type="CDD" id="cd07017">
    <property type="entry name" value="S14_ClpP_2"/>
    <property type="match status" value="1"/>
</dbReference>
<feature type="active site" evidence="6">
    <location>
        <position position="157"/>
    </location>
</feature>
<name>A0A5J9VEC0_9POAL</name>
<evidence type="ECO:0000256" key="5">
    <source>
        <dbReference type="ARBA" id="ARBA00022825"/>
    </source>
</evidence>
<dbReference type="GO" id="GO:0006515">
    <property type="term" value="P:protein quality control for misfolded or incompletely synthesized proteins"/>
    <property type="evidence" value="ECO:0007669"/>
    <property type="project" value="TreeGrafter"/>
</dbReference>
<feature type="compositionally biased region" description="Basic and acidic residues" evidence="10">
    <location>
        <begin position="348"/>
        <end position="360"/>
    </location>
</feature>
<evidence type="ECO:0000256" key="10">
    <source>
        <dbReference type="SAM" id="MobiDB-lite"/>
    </source>
</evidence>
<dbReference type="GO" id="GO:0009536">
    <property type="term" value="C:plastid"/>
    <property type="evidence" value="ECO:0007669"/>
    <property type="project" value="UniProtKB-ARBA"/>
</dbReference>
<dbReference type="EC" id="3.4.21.92" evidence="8"/>
<evidence type="ECO:0000256" key="1">
    <source>
        <dbReference type="ARBA" id="ARBA00007039"/>
    </source>
</evidence>
<dbReference type="GO" id="GO:0051117">
    <property type="term" value="F:ATPase binding"/>
    <property type="evidence" value="ECO:0007669"/>
    <property type="project" value="TreeGrafter"/>
</dbReference>
<dbReference type="SUPFAM" id="SSF52096">
    <property type="entry name" value="ClpP/crotonase"/>
    <property type="match status" value="1"/>
</dbReference>
<evidence type="ECO:0000256" key="2">
    <source>
        <dbReference type="ARBA" id="ARBA00011607"/>
    </source>
</evidence>
<dbReference type="InterPro" id="IPR018215">
    <property type="entry name" value="ClpP_Ser_AS"/>
</dbReference>
<keyword evidence="3 8" id="KW-0645">Protease</keyword>
<gene>
    <name evidence="11" type="ORF">EJB05_15599</name>
</gene>
<dbReference type="InterPro" id="IPR033135">
    <property type="entry name" value="ClpP_His_AS"/>
</dbReference>
<dbReference type="PROSITE" id="PS00382">
    <property type="entry name" value="CLP_PROTEASE_HIS"/>
    <property type="match status" value="1"/>
</dbReference>
<dbReference type="Gene3D" id="3.90.226.10">
    <property type="entry name" value="2-enoyl-CoA Hydratase, Chain A, domain 1"/>
    <property type="match status" value="1"/>
</dbReference>
<dbReference type="PANTHER" id="PTHR10381:SF50">
    <property type="entry name" value="ATP-DEPENDENT CLP PROTEASE PROTEOLYTIC SUBUNIT 3, CHLOROPLASTIC"/>
    <property type="match status" value="1"/>
</dbReference>
<evidence type="ECO:0000256" key="4">
    <source>
        <dbReference type="ARBA" id="ARBA00022801"/>
    </source>
</evidence>
<evidence type="ECO:0000313" key="11">
    <source>
        <dbReference type="EMBL" id="TVU33791.1"/>
    </source>
</evidence>
<protein>
    <recommendedName>
        <fullName evidence="9">ATP-dependent Clp protease proteolytic subunit</fullName>
        <ecNumber evidence="8">3.4.21.92</ecNumber>
    </recommendedName>
</protein>
<dbReference type="GO" id="GO:0004252">
    <property type="term" value="F:serine-type endopeptidase activity"/>
    <property type="evidence" value="ECO:0007669"/>
    <property type="project" value="UniProtKB-EC"/>
</dbReference>
<comment type="similarity">
    <text evidence="1 9">Belongs to the peptidase S14 family.</text>
</comment>
<evidence type="ECO:0000256" key="8">
    <source>
        <dbReference type="RuleBase" id="RU000549"/>
    </source>
</evidence>
<reference evidence="11 12" key="1">
    <citation type="journal article" date="2019" name="Sci. Rep.">
        <title>A high-quality genome of Eragrostis curvula grass provides insights into Poaceae evolution and supports new strategies to enhance forage quality.</title>
        <authorList>
            <person name="Carballo J."/>
            <person name="Santos B.A.C.M."/>
            <person name="Zappacosta D."/>
            <person name="Garbus I."/>
            <person name="Selva J.P."/>
            <person name="Gallo C.A."/>
            <person name="Diaz A."/>
            <person name="Albertini E."/>
            <person name="Caccamo M."/>
            <person name="Echenique V."/>
        </authorList>
    </citation>
    <scope>NUCLEOTIDE SEQUENCE [LARGE SCALE GENOMIC DNA]</scope>
    <source>
        <strain evidence="12">cv. Victoria</strain>
        <tissue evidence="11">Leaf</tissue>
    </source>
</reference>
<evidence type="ECO:0000256" key="9">
    <source>
        <dbReference type="RuleBase" id="RU003567"/>
    </source>
</evidence>
<dbReference type="PROSITE" id="PS00381">
    <property type="entry name" value="CLP_PROTEASE_SER"/>
    <property type="match status" value="1"/>
</dbReference>
<dbReference type="Pfam" id="PF00574">
    <property type="entry name" value="CLP_protease"/>
    <property type="match status" value="2"/>
</dbReference>
<keyword evidence="5 8" id="KW-0720">Serine protease</keyword>
<organism evidence="11 12">
    <name type="scientific">Eragrostis curvula</name>
    <name type="common">weeping love grass</name>
    <dbReference type="NCBI Taxonomy" id="38414"/>
    <lineage>
        <taxon>Eukaryota</taxon>
        <taxon>Viridiplantae</taxon>
        <taxon>Streptophyta</taxon>
        <taxon>Embryophyta</taxon>
        <taxon>Tracheophyta</taxon>
        <taxon>Spermatophyta</taxon>
        <taxon>Magnoliopsida</taxon>
        <taxon>Liliopsida</taxon>
        <taxon>Poales</taxon>
        <taxon>Poaceae</taxon>
        <taxon>PACMAD clade</taxon>
        <taxon>Chloridoideae</taxon>
        <taxon>Eragrostideae</taxon>
        <taxon>Eragrostidinae</taxon>
        <taxon>Eragrostis</taxon>
    </lineage>
</organism>
<dbReference type="Gramene" id="TVU33791">
    <property type="protein sequence ID" value="TVU33791"/>
    <property type="gene ID" value="EJB05_15599"/>
</dbReference>
<dbReference type="OrthoDB" id="2017408at2759"/>
<keyword evidence="4 8" id="KW-0378">Hydrolase</keyword>
<evidence type="ECO:0000256" key="7">
    <source>
        <dbReference type="PROSITE-ProRule" id="PRU10086"/>
    </source>
</evidence>
<dbReference type="PANTHER" id="PTHR10381">
    <property type="entry name" value="ATP-DEPENDENT CLP PROTEASE PROTEOLYTIC SUBUNIT"/>
    <property type="match status" value="1"/>
</dbReference>
<feature type="region of interest" description="Disordered" evidence="10">
    <location>
        <begin position="339"/>
        <end position="360"/>
    </location>
</feature>
<proteinExistence type="inferred from homology"/>
<dbReference type="GO" id="GO:0009368">
    <property type="term" value="C:endopeptidase Clp complex"/>
    <property type="evidence" value="ECO:0007669"/>
    <property type="project" value="TreeGrafter"/>
</dbReference>
<dbReference type="Proteomes" id="UP000324897">
    <property type="component" value="Unassembled WGS sequence"/>
</dbReference>
<dbReference type="InterPro" id="IPR001907">
    <property type="entry name" value="ClpP"/>
</dbReference>
<comment type="subunit">
    <text evidence="2">Component of the chloroplastic Clp protease core complex.</text>
</comment>
<dbReference type="PRINTS" id="PR00127">
    <property type="entry name" value="CLPPROTEASEP"/>
</dbReference>
<feature type="active site" evidence="7">
    <location>
        <position position="182"/>
    </location>
</feature>
<dbReference type="EMBL" id="RWGY01000009">
    <property type="protein sequence ID" value="TVU33791.1"/>
    <property type="molecule type" value="Genomic_DNA"/>
</dbReference>
<feature type="non-terminal residue" evidence="11">
    <location>
        <position position="1"/>
    </location>
</feature>
<sequence>MEAAAAAMASLAAPPCTSSSPSTLFLAPSASSRRTVPRAAVRASAAAAARPTLSAGWDLSGLSAARPAARKARLEELDTTNMLLRQRIVFLGSPVDDTSADLIISQLLLLDAEDQTKDIKLFINSPGGSITAGMGVYDAMKFCKADVSTVCFGLAASMGAFLLCAGTKGKRYCMPNARIMIHQPSGGVGGKSESNNELKVRIESESDIELKVVKPFLSLLGLCVAKAKGAVLHASIVTEMGLQIREMMYEKIKINKIMSRITGKPEEQIDEDTKFDHFMSPWEAKDYGIVDHIIDEGKPGLVAPLAGAVPPPKSRVWYLWNASGPTRKIMKDLPSEEKFIRNGNGRATGDDEKLKEATAT</sequence>
<evidence type="ECO:0000256" key="6">
    <source>
        <dbReference type="PROSITE-ProRule" id="PRU10085"/>
    </source>
</evidence>
<evidence type="ECO:0000313" key="12">
    <source>
        <dbReference type="Proteomes" id="UP000324897"/>
    </source>
</evidence>
<evidence type="ECO:0000256" key="3">
    <source>
        <dbReference type="ARBA" id="ARBA00022670"/>
    </source>
</evidence>
<dbReference type="AlphaFoldDB" id="A0A5J9VEC0"/>
<comment type="caution">
    <text evidence="11">The sequence shown here is derived from an EMBL/GenBank/DDBJ whole genome shotgun (WGS) entry which is preliminary data.</text>
</comment>
<keyword evidence="12" id="KW-1185">Reference proteome</keyword>
<dbReference type="InterPro" id="IPR029045">
    <property type="entry name" value="ClpP/crotonase-like_dom_sf"/>
</dbReference>
<dbReference type="GO" id="GO:0004176">
    <property type="term" value="F:ATP-dependent peptidase activity"/>
    <property type="evidence" value="ECO:0007669"/>
    <property type="project" value="InterPro"/>
</dbReference>
<dbReference type="HAMAP" id="MF_00444">
    <property type="entry name" value="ClpP"/>
    <property type="match status" value="1"/>
</dbReference>